<gene>
    <name evidence="1" type="ORF">K469DRAFT_692849</name>
</gene>
<dbReference type="EMBL" id="ML994657">
    <property type="protein sequence ID" value="KAF2180673.1"/>
    <property type="molecule type" value="Genomic_DNA"/>
</dbReference>
<evidence type="ECO:0000313" key="1">
    <source>
        <dbReference type="EMBL" id="KAF2180673.1"/>
    </source>
</evidence>
<organism evidence="1 2">
    <name type="scientific">Zopfia rhizophila CBS 207.26</name>
    <dbReference type="NCBI Taxonomy" id="1314779"/>
    <lineage>
        <taxon>Eukaryota</taxon>
        <taxon>Fungi</taxon>
        <taxon>Dikarya</taxon>
        <taxon>Ascomycota</taxon>
        <taxon>Pezizomycotina</taxon>
        <taxon>Dothideomycetes</taxon>
        <taxon>Dothideomycetes incertae sedis</taxon>
        <taxon>Zopfiaceae</taxon>
        <taxon>Zopfia</taxon>
    </lineage>
</organism>
<proteinExistence type="predicted"/>
<sequence length="250" mass="27316">MSSRAISLSCILRGPPIRWEGFCNGSGSTRGSFKMPRAFWEGDVHGKKVLSNSAGLTPLNESPMRRQDHSANARAGKLFEVSALLSPFFSCLHVLKNTHPLTRLLSTNPPSTPSIHQEVLLLCFKIRHTSSSGHLRESLVVVVVVVVGVVEPGWMGHFPADGLSAPNSARGRSDNFLLLLRASHDLERAYREPAELAMVVWRRRCGDLNRGRIFDTGVEPWGLDGAAFIPRLPSQSEGSAETATSVGLQR</sequence>
<keyword evidence="2" id="KW-1185">Reference proteome</keyword>
<dbReference type="Proteomes" id="UP000800200">
    <property type="component" value="Unassembled WGS sequence"/>
</dbReference>
<protein>
    <submittedName>
        <fullName evidence="1">Uncharacterized protein</fullName>
    </submittedName>
</protein>
<accession>A0A6A6DNW3</accession>
<evidence type="ECO:0000313" key="2">
    <source>
        <dbReference type="Proteomes" id="UP000800200"/>
    </source>
</evidence>
<name>A0A6A6DNW3_9PEZI</name>
<reference evidence="1" key="1">
    <citation type="journal article" date="2020" name="Stud. Mycol.">
        <title>101 Dothideomycetes genomes: a test case for predicting lifestyles and emergence of pathogens.</title>
        <authorList>
            <person name="Haridas S."/>
            <person name="Albert R."/>
            <person name="Binder M."/>
            <person name="Bloem J."/>
            <person name="Labutti K."/>
            <person name="Salamov A."/>
            <person name="Andreopoulos B."/>
            <person name="Baker S."/>
            <person name="Barry K."/>
            <person name="Bills G."/>
            <person name="Bluhm B."/>
            <person name="Cannon C."/>
            <person name="Castanera R."/>
            <person name="Culley D."/>
            <person name="Daum C."/>
            <person name="Ezra D."/>
            <person name="Gonzalez J."/>
            <person name="Henrissat B."/>
            <person name="Kuo A."/>
            <person name="Liang C."/>
            <person name="Lipzen A."/>
            <person name="Lutzoni F."/>
            <person name="Magnuson J."/>
            <person name="Mondo S."/>
            <person name="Nolan M."/>
            <person name="Ohm R."/>
            <person name="Pangilinan J."/>
            <person name="Park H.-J."/>
            <person name="Ramirez L."/>
            <person name="Alfaro M."/>
            <person name="Sun H."/>
            <person name="Tritt A."/>
            <person name="Yoshinaga Y."/>
            <person name="Zwiers L.-H."/>
            <person name="Turgeon B."/>
            <person name="Goodwin S."/>
            <person name="Spatafora J."/>
            <person name="Crous P."/>
            <person name="Grigoriev I."/>
        </authorList>
    </citation>
    <scope>NUCLEOTIDE SEQUENCE</scope>
    <source>
        <strain evidence="1">CBS 207.26</strain>
    </source>
</reference>
<dbReference type="AlphaFoldDB" id="A0A6A6DNW3"/>